<comment type="subcellular location">
    <subcellularLocation>
        <location evidence="1">Membrane</location>
    </subcellularLocation>
</comment>
<keyword evidence="2" id="KW-0472">Membrane</keyword>
<keyword evidence="6" id="KW-1185">Reference proteome</keyword>
<evidence type="ECO:0000256" key="2">
    <source>
        <dbReference type="ARBA" id="ARBA00023136"/>
    </source>
</evidence>
<name>A0ABV8SVR3_9GAMM</name>
<dbReference type="Pfam" id="PF01103">
    <property type="entry name" value="Omp85"/>
    <property type="match status" value="1"/>
</dbReference>
<evidence type="ECO:0000256" key="3">
    <source>
        <dbReference type="SAM" id="SignalP"/>
    </source>
</evidence>
<accession>A0ABV8SVR3</accession>
<reference evidence="6" key="1">
    <citation type="journal article" date="2019" name="Int. J. Syst. Evol. Microbiol.">
        <title>The Global Catalogue of Microorganisms (GCM) 10K type strain sequencing project: providing services to taxonomists for standard genome sequencing and annotation.</title>
        <authorList>
            <consortium name="The Broad Institute Genomics Platform"/>
            <consortium name="The Broad Institute Genome Sequencing Center for Infectious Disease"/>
            <person name="Wu L."/>
            <person name="Ma J."/>
        </authorList>
    </citation>
    <scope>NUCLEOTIDE SEQUENCE [LARGE SCALE GENOMIC DNA]</scope>
    <source>
        <strain evidence="6">CGMCC 1.10759</strain>
    </source>
</reference>
<feature type="chain" id="PRO_5046516907" evidence="3">
    <location>
        <begin position="25"/>
        <end position="556"/>
    </location>
</feature>
<sequence>MRRFTTIAITTAASTLFVASMTHASDTVVAMLPGRLALDQSQLPPDAELEKRGAKIGRIDVRIDDVFEGDKTSLSAPYRVVNGLHIATHDATVRQQLLFQSGEPFHRRVLDETARLLRDQRYLNEASVTVVRYNEDNTVDVEVRVHDVWTLSPGFSFGRKGGENNTRLKFADSNFLGLGKQVAMERTSDVDRTAWRLTYVDPHLFGSWWTLSTAYSSMSDGTEKALGLSRPFYALDSRWSANIGASDVDSAISRYSLGKRIERFEMGERLFEVGGGISSGLHDGWTTRYLGGFRYDERSFTTRLNEPNVALPDDRTVAYPWVGIEMLEDNYLSTRNLDQIGRTEDVHLGRSARFEAGFASTAFGSTRDAFILSGELAAGVDLDHERYLINSLGWHGRLEGGTVADGVFDANSRFYLRQSEHRVFFASVTASITSNLDPEKQLLLGGDNGLRGYPLRYQAGKTNALVTLEERFYSNWQPLKLVNVGGAVFFDTGRAWGQDQYAAAPSGWLSDVGIGLRLGSARSGLGNVLHIDLAMPLNRSNDIDSLQLLIETKKSF</sequence>
<dbReference type="Gene3D" id="2.40.160.50">
    <property type="entry name" value="membrane protein fhac: a member of the omp85/tpsb transporter family"/>
    <property type="match status" value="1"/>
</dbReference>
<organism evidence="5 6">
    <name type="scientific">Steroidobacter flavus</name>
    <dbReference type="NCBI Taxonomy" id="1842136"/>
    <lineage>
        <taxon>Bacteria</taxon>
        <taxon>Pseudomonadati</taxon>
        <taxon>Pseudomonadota</taxon>
        <taxon>Gammaproteobacteria</taxon>
        <taxon>Steroidobacterales</taxon>
        <taxon>Steroidobacteraceae</taxon>
        <taxon>Steroidobacter</taxon>
    </lineage>
</organism>
<comment type="caution">
    <text evidence="5">The sequence shown here is derived from an EMBL/GenBank/DDBJ whole genome shotgun (WGS) entry which is preliminary data.</text>
</comment>
<evidence type="ECO:0000313" key="6">
    <source>
        <dbReference type="Proteomes" id="UP001595904"/>
    </source>
</evidence>
<protein>
    <submittedName>
        <fullName evidence="5">BamA/TamA family outer membrane protein</fullName>
    </submittedName>
</protein>
<feature type="signal peptide" evidence="3">
    <location>
        <begin position="1"/>
        <end position="24"/>
    </location>
</feature>
<evidence type="ECO:0000256" key="1">
    <source>
        <dbReference type="ARBA" id="ARBA00004370"/>
    </source>
</evidence>
<feature type="domain" description="Bacterial surface antigen (D15)" evidence="4">
    <location>
        <begin position="420"/>
        <end position="542"/>
    </location>
</feature>
<evidence type="ECO:0000313" key="5">
    <source>
        <dbReference type="EMBL" id="MFC4310830.1"/>
    </source>
</evidence>
<dbReference type="RefSeq" id="WP_380598658.1">
    <property type="nucleotide sequence ID" value="NZ_JBHSDU010000003.1"/>
</dbReference>
<dbReference type="InterPro" id="IPR000184">
    <property type="entry name" value="Bac_surfAg_D15"/>
</dbReference>
<dbReference type="Proteomes" id="UP001595904">
    <property type="component" value="Unassembled WGS sequence"/>
</dbReference>
<dbReference type="Gene3D" id="3.10.20.310">
    <property type="entry name" value="membrane protein fhac"/>
    <property type="match status" value="1"/>
</dbReference>
<keyword evidence="3" id="KW-0732">Signal</keyword>
<evidence type="ECO:0000259" key="4">
    <source>
        <dbReference type="Pfam" id="PF01103"/>
    </source>
</evidence>
<gene>
    <name evidence="5" type="ORF">ACFPN2_17175</name>
</gene>
<dbReference type="EMBL" id="JBHSDU010000003">
    <property type="protein sequence ID" value="MFC4310830.1"/>
    <property type="molecule type" value="Genomic_DNA"/>
</dbReference>
<proteinExistence type="predicted"/>